<comment type="similarity">
    <text evidence="2 9">Belongs to the NAD(P)-dependent epimerase/dehydratase family. Fucose synthase subfamily.</text>
</comment>
<dbReference type="OrthoDB" id="9811425at2"/>
<dbReference type="GO" id="GO:0042351">
    <property type="term" value="P:'de novo' GDP-L-fucose biosynthetic process"/>
    <property type="evidence" value="ECO:0007669"/>
    <property type="project" value="UniProtKB-UniRule"/>
</dbReference>
<dbReference type="PANTHER" id="PTHR43238:SF1">
    <property type="entry name" value="GDP-L-FUCOSE SYNTHASE"/>
    <property type="match status" value="1"/>
</dbReference>
<dbReference type="SUPFAM" id="SSF51735">
    <property type="entry name" value="NAD(P)-binding Rossmann-fold domains"/>
    <property type="match status" value="1"/>
</dbReference>
<evidence type="ECO:0000256" key="7">
    <source>
        <dbReference type="ARBA" id="ARBA00023268"/>
    </source>
</evidence>
<feature type="binding site" evidence="9">
    <location>
        <position position="192"/>
    </location>
    <ligand>
        <name>substrate</name>
    </ligand>
</feature>
<evidence type="ECO:0000313" key="11">
    <source>
        <dbReference type="EMBL" id="RAZ91976.1"/>
    </source>
</evidence>
<name>A0A330HTE9_9HYPH</name>
<evidence type="ECO:0000256" key="4">
    <source>
        <dbReference type="ARBA" id="ARBA00022857"/>
    </source>
</evidence>
<feature type="binding site" evidence="9">
    <location>
        <position position="274"/>
    </location>
    <ligand>
        <name>substrate</name>
    </ligand>
</feature>
<dbReference type="EC" id="1.1.1.271" evidence="3 9"/>
<dbReference type="Proteomes" id="UP000251558">
    <property type="component" value="Unassembled WGS sequence"/>
</dbReference>
<dbReference type="UniPathway" id="UPA00128">
    <property type="reaction ID" value="UER00191"/>
</dbReference>
<feature type="site" description="Important for catalytic activity" evidence="9">
    <location>
        <position position="114"/>
    </location>
</feature>
<evidence type="ECO:0000256" key="9">
    <source>
        <dbReference type="HAMAP-Rule" id="MF_00956"/>
    </source>
</evidence>
<dbReference type="Pfam" id="PF01370">
    <property type="entry name" value="Epimerase"/>
    <property type="match status" value="1"/>
</dbReference>
<sequence>MDKSFDLKGKRIFVAGHRGMVGSALVRRLASEDCEILAVARSELDLLDQAGVRRWMEDRRPDAVVMAAAKVGGILANDSFPVDFLYENLVVQTNVIEAAFRSEVQKLLFLGSSCIYPKLAPQPIPEDALLTGPLEPTNEWYAVAKIAGLKLCQAYRRQHGVNYISAMPTNLYGQGDNFDLDSSHVVPALMRKAHEAKRAGQKNLQVWGSGKPMREFMHVDDAADAFVWLLKTYSGDSHVNVGSGEDVTIAELARTIVSVVGLSAEIAFDATKPDGTPRKLMDVSRLFATGWRPKYALPDGLEQTYTWFLEHVEKGDIRLGAV</sequence>
<feature type="binding site" evidence="9">
    <location>
        <begin position="110"/>
        <end position="113"/>
    </location>
    <ligand>
        <name>NADP(+)</name>
        <dbReference type="ChEBI" id="CHEBI:58349"/>
    </ligand>
</feature>
<protein>
    <recommendedName>
        <fullName evidence="3 9">GDP-L-fucose synthase</fullName>
        <ecNumber evidence="3 9">1.1.1.271</ecNumber>
    </recommendedName>
    <alternativeName>
        <fullName evidence="9">GDP-4-keto-6-deoxy-D-mannose-3,5-epimerase-4-reductase</fullName>
    </alternativeName>
</protein>
<dbReference type="EMBL" id="QMBP01000002">
    <property type="protein sequence ID" value="RAZ91976.1"/>
    <property type="molecule type" value="Genomic_DNA"/>
</dbReference>
<feature type="active site" description="Proton donor/acceptor" evidence="9">
    <location>
        <position position="141"/>
    </location>
</feature>
<feature type="binding site" evidence="9">
    <location>
        <begin position="168"/>
        <end position="171"/>
    </location>
    <ligand>
        <name>NADP(+)</name>
        <dbReference type="ChEBI" id="CHEBI:58349"/>
    </ligand>
</feature>
<evidence type="ECO:0000256" key="8">
    <source>
        <dbReference type="ARBA" id="ARBA00051935"/>
    </source>
</evidence>
<evidence type="ECO:0000256" key="2">
    <source>
        <dbReference type="ARBA" id="ARBA00005959"/>
    </source>
</evidence>
<evidence type="ECO:0000256" key="1">
    <source>
        <dbReference type="ARBA" id="ARBA00004883"/>
    </source>
</evidence>
<comment type="pathway">
    <text evidence="1 9">Nucleotide-sugar biosynthesis; GDP-L-fucose biosynthesis via de novo pathway; GDP-L-fucose from GDP-alpha-D-mannose: step 2/2.</text>
</comment>
<dbReference type="RefSeq" id="WP_112096446.1">
    <property type="nucleotide sequence ID" value="NZ_QMBP01000002.1"/>
</dbReference>
<dbReference type="FunFam" id="3.40.50.720:FF:000101">
    <property type="entry name" value="GDP-L-fucose synthase"/>
    <property type="match status" value="1"/>
</dbReference>
<comment type="function">
    <text evidence="9">Catalyzes the two-step NADP-dependent conversion of GDP-4-dehydro-6-deoxy-D-mannose to GDP-fucose, involving an epimerase and a reductase reaction.</text>
</comment>
<feature type="binding site" evidence="9">
    <location>
        <position position="184"/>
    </location>
    <ligand>
        <name>NADP(+)</name>
        <dbReference type="ChEBI" id="CHEBI:58349"/>
    </ligand>
</feature>
<dbReference type="InterPro" id="IPR001509">
    <property type="entry name" value="Epimerase_deHydtase"/>
</dbReference>
<feature type="binding site" evidence="9">
    <location>
        <position position="145"/>
    </location>
    <ligand>
        <name>NADP(+)</name>
        <dbReference type="ChEBI" id="CHEBI:58349"/>
    </ligand>
</feature>
<dbReference type="HAMAP" id="MF_00956">
    <property type="entry name" value="GDP_fucose_synth"/>
    <property type="match status" value="1"/>
</dbReference>
<feature type="site" description="Important for catalytic activity" evidence="9">
    <location>
        <position position="112"/>
    </location>
</feature>
<comment type="catalytic activity">
    <reaction evidence="8 9">
        <text>GDP-beta-L-fucose + NADP(+) = GDP-4-dehydro-alpha-D-rhamnose + NADPH + H(+)</text>
        <dbReference type="Rhea" id="RHEA:18885"/>
        <dbReference type="ChEBI" id="CHEBI:15378"/>
        <dbReference type="ChEBI" id="CHEBI:57273"/>
        <dbReference type="ChEBI" id="CHEBI:57783"/>
        <dbReference type="ChEBI" id="CHEBI:57964"/>
        <dbReference type="ChEBI" id="CHEBI:58349"/>
        <dbReference type="EC" id="1.1.1.271"/>
    </reaction>
</comment>
<organism evidence="11 12">
    <name type="scientific">Mesorhizobium hawassense</name>
    <dbReference type="NCBI Taxonomy" id="1209954"/>
    <lineage>
        <taxon>Bacteria</taxon>
        <taxon>Pseudomonadati</taxon>
        <taxon>Pseudomonadota</taxon>
        <taxon>Alphaproteobacteria</taxon>
        <taxon>Hyphomicrobiales</taxon>
        <taxon>Phyllobacteriaceae</taxon>
        <taxon>Mesorhizobium</taxon>
    </lineage>
</organism>
<feature type="binding site" evidence="9">
    <location>
        <begin position="16"/>
        <end position="22"/>
    </location>
    <ligand>
        <name>NADP(+)</name>
        <dbReference type="ChEBI" id="CHEBI:58349"/>
    </ligand>
</feature>
<dbReference type="GO" id="GO:0050577">
    <property type="term" value="F:GDP-L-fucose synthase activity"/>
    <property type="evidence" value="ECO:0007669"/>
    <property type="project" value="UniProtKB-UniRule"/>
</dbReference>
<gene>
    <name evidence="9" type="primary">fcl</name>
    <name evidence="11" type="ORF">DPM33_05815</name>
</gene>
<dbReference type="GO" id="GO:0070401">
    <property type="term" value="F:NADP+ binding"/>
    <property type="evidence" value="ECO:0007669"/>
    <property type="project" value="UniProtKB-UniRule"/>
</dbReference>
<keyword evidence="6 9" id="KW-0413">Isomerase</keyword>
<keyword evidence="4 9" id="KW-0521">NADP</keyword>
<comment type="caution">
    <text evidence="11">The sequence shown here is derived from an EMBL/GenBank/DDBJ whole genome shotgun (WGS) entry which is preliminary data.</text>
</comment>
<evidence type="ECO:0000256" key="5">
    <source>
        <dbReference type="ARBA" id="ARBA00023002"/>
    </source>
</evidence>
<keyword evidence="7 9" id="KW-0511">Multifunctional enzyme</keyword>
<evidence type="ECO:0000256" key="6">
    <source>
        <dbReference type="ARBA" id="ARBA00023235"/>
    </source>
</evidence>
<reference evidence="11 12" key="1">
    <citation type="submission" date="2018-07" db="EMBL/GenBank/DDBJ databases">
        <title>Diversity of Mesorhizobium strains in Brazil.</title>
        <authorList>
            <person name="Helene L.C.F."/>
            <person name="Dall'Agnol R."/>
            <person name="Delamuta J.R.M."/>
            <person name="Hungria M."/>
        </authorList>
    </citation>
    <scope>NUCLEOTIDE SEQUENCE [LARGE SCALE GENOMIC DNA]</scope>
    <source>
        <strain evidence="11 12">AC99b</strain>
    </source>
</reference>
<proteinExistence type="inferred from homology"/>
<dbReference type="CDD" id="cd05239">
    <property type="entry name" value="GDP_FS_SDR_e"/>
    <property type="match status" value="1"/>
</dbReference>
<dbReference type="AlphaFoldDB" id="A0A330HTE9"/>
<keyword evidence="12" id="KW-1185">Reference proteome</keyword>
<dbReference type="GO" id="GO:0016853">
    <property type="term" value="F:isomerase activity"/>
    <property type="evidence" value="ECO:0007669"/>
    <property type="project" value="UniProtKB-KW"/>
</dbReference>
<evidence type="ECO:0000256" key="3">
    <source>
        <dbReference type="ARBA" id="ARBA00012371"/>
    </source>
</evidence>
<feature type="domain" description="NAD-dependent epimerase/dehydratase" evidence="10">
    <location>
        <begin position="12"/>
        <end position="242"/>
    </location>
</feature>
<feature type="binding site" evidence="9">
    <location>
        <position position="207"/>
    </location>
    <ligand>
        <name>substrate</name>
    </ligand>
</feature>
<keyword evidence="5 9" id="KW-0560">Oxidoreductase</keyword>
<evidence type="ECO:0000259" key="10">
    <source>
        <dbReference type="Pfam" id="PF01370"/>
    </source>
</evidence>
<dbReference type="InterPro" id="IPR036291">
    <property type="entry name" value="NAD(P)-bd_dom_sf"/>
</dbReference>
<feature type="binding site" evidence="9">
    <location>
        <position position="214"/>
    </location>
    <ligand>
        <name>substrate</name>
    </ligand>
</feature>
<evidence type="ECO:0000313" key="12">
    <source>
        <dbReference type="Proteomes" id="UP000251558"/>
    </source>
</evidence>
<dbReference type="Gene3D" id="3.90.25.10">
    <property type="entry name" value="UDP-galactose 4-epimerase, domain 1"/>
    <property type="match status" value="1"/>
</dbReference>
<dbReference type="Gene3D" id="3.40.50.720">
    <property type="entry name" value="NAD(P)-binding Rossmann-like Domain"/>
    <property type="match status" value="1"/>
</dbReference>
<accession>A0A330HTE9</accession>
<dbReference type="PANTHER" id="PTHR43238">
    <property type="entry name" value="GDP-L-FUCOSE SYNTHASE"/>
    <property type="match status" value="1"/>
</dbReference>
<dbReference type="InterPro" id="IPR028614">
    <property type="entry name" value="GDP_fucose/colitose_synth"/>
</dbReference>